<feature type="domain" description="ABC transmembrane type-1" evidence="10">
    <location>
        <begin position="200"/>
        <end position="518"/>
    </location>
</feature>
<dbReference type="PANTHER" id="PTHR43394">
    <property type="entry name" value="ATP-DEPENDENT PERMEASE MDL1, MITOCHONDRIAL"/>
    <property type="match status" value="1"/>
</dbReference>
<evidence type="ECO:0000256" key="4">
    <source>
        <dbReference type="ARBA" id="ARBA00022840"/>
    </source>
</evidence>
<feature type="transmembrane region" description="Helical" evidence="8">
    <location>
        <begin position="358"/>
        <end position="377"/>
    </location>
</feature>
<dbReference type="InterPro" id="IPR036640">
    <property type="entry name" value="ABC1_TM_sf"/>
</dbReference>
<dbReference type="SMART" id="SM00382">
    <property type="entry name" value="AAA"/>
    <property type="match status" value="2"/>
</dbReference>
<feature type="transmembrane region" description="Helical" evidence="8">
    <location>
        <begin position="1363"/>
        <end position="1381"/>
    </location>
</feature>
<evidence type="ECO:0000313" key="11">
    <source>
        <dbReference type="EMBL" id="EPQ26776.1"/>
    </source>
</evidence>
<dbReference type="Pfam" id="PF00005">
    <property type="entry name" value="ABC_tran"/>
    <property type="match status" value="2"/>
</dbReference>
<comment type="subcellular location">
    <subcellularLocation>
        <location evidence="1">Membrane</location>
        <topology evidence="1">Multi-pass membrane protein</topology>
    </subcellularLocation>
</comment>
<dbReference type="Gene3D" id="3.40.50.300">
    <property type="entry name" value="P-loop containing nucleotide triphosphate hydrolases"/>
    <property type="match status" value="2"/>
</dbReference>
<dbReference type="GO" id="GO:0015421">
    <property type="term" value="F:ABC-type oligopeptide transporter activity"/>
    <property type="evidence" value="ECO:0007669"/>
    <property type="project" value="TreeGrafter"/>
</dbReference>
<accession>A0A061H841</accession>
<keyword evidence="3" id="KW-0547">Nucleotide-binding</keyword>
<evidence type="ECO:0000259" key="9">
    <source>
        <dbReference type="PROSITE" id="PS50893"/>
    </source>
</evidence>
<dbReference type="Pfam" id="PF00664">
    <property type="entry name" value="ABC_membrane"/>
    <property type="match status" value="3"/>
</dbReference>
<feature type="transmembrane region" description="Helical" evidence="8">
    <location>
        <begin position="193"/>
        <end position="214"/>
    </location>
</feature>
<keyword evidence="2 8" id="KW-0812">Transmembrane</keyword>
<dbReference type="GO" id="GO:0090374">
    <property type="term" value="P:oligopeptide export from mitochondrion"/>
    <property type="evidence" value="ECO:0007669"/>
    <property type="project" value="TreeGrafter"/>
</dbReference>
<feature type="transmembrane region" description="Helical" evidence="8">
    <location>
        <begin position="1129"/>
        <end position="1153"/>
    </location>
</feature>
<dbReference type="KEGG" id="pfp:PFL1_05754"/>
<dbReference type="FunFam" id="3.40.50.300:FF:001471">
    <property type="entry name" value="P-loop containing nucleoside triphosphate hydrolase protein"/>
    <property type="match status" value="1"/>
</dbReference>
<dbReference type="GO" id="GO:0005524">
    <property type="term" value="F:ATP binding"/>
    <property type="evidence" value="ECO:0007669"/>
    <property type="project" value="UniProtKB-KW"/>
</dbReference>
<dbReference type="PROSITE" id="PS50929">
    <property type="entry name" value="ABC_TM1F"/>
    <property type="match status" value="2"/>
</dbReference>
<feature type="region of interest" description="Disordered" evidence="7">
    <location>
        <begin position="311"/>
        <end position="330"/>
    </location>
</feature>
<dbReference type="GO" id="GO:0005743">
    <property type="term" value="C:mitochondrial inner membrane"/>
    <property type="evidence" value="ECO:0007669"/>
    <property type="project" value="TreeGrafter"/>
</dbReference>
<dbReference type="Proteomes" id="UP000053664">
    <property type="component" value="Unassembled WGS sequence"/>
</dbReference>
<dbReference type="RefSeq" id="XP_007881479.1">
    <property type="nucleotide sequence ID" value="XM_007883288.1"/>
</dbReference>
<dbReference type="InterPro" id="IPR017871">
    <property type="entry name" value="ABC_transporter-like_CS"/>
</dbReference>
<dbReference type="CDD" id="cd18578">
    <property type="entry name" value="ABC_6TM_Pgp_ABCB1_D2_like"/>
    <property type="match status" value="1"/>
</dbReference>
<name>A0A061H841_9BASI</name>
<feature type="transmembrane region" description="Helical" evidence="8">
    <location>
        <begin position="383"/>
        <end position="405"/>
    </location>
</feature>
<feature type="compositionally biased region" description="Basic and acidic residues" evidence="7">
    <location>
        <begin position="19"/>
        <end position="37"/>
    </location>
</feature>
<feature type="region of interest" description="Disordered" evidence="7">
    <location>
        <begin position="1"/>
        <end position="145"/>
    </location>
</feature>
<evidence type="ECO:0000256" key="3">
    <source>
        <dbReference type="ARBA" id="ARBA00022741"/>
    </source>
</evidence>
<feature type="domain" description="ABC transporter" evidence="9">
    <location>
        <begin position="668"/>
        <end position="927"/>
    </location>
</feature>
<feature type="transmembrane region" description="Helical" evidence="8">
    <location>
        <begin position="1274"/>
        <end position="1296"/>
    </location>
</feature>
<sequence length="1730" mass="186688">MDQGTSPQQSGSFSEDEWTESRAQRHESPQLEARPQHLDQPGSFSPHEAGPSTSSFEHHQPPTFPHPIPTASPPTRHVNRGGGKPGPIKTDRANAWSQDRLPQAAPSAISAQDPFATPTAPRSAAQGGSDIHSTLPDRESLPPRYTPSIAAVSQDVGDSASSTCPAAAVPREAGRTIKPTLWLVYSQMTLRDAMLFALPGVLLSVAGGVVPTMMAKVIGKAFDAFTAYNPQGLPHHAIAQADKDHLMHKVLETVYILIGLAAATLVSSTLMISIWVCVGERVAQRLGSRVYAAVAANKMAWFDTGMGTDDEGQAANGAEGSSDGKADEGGIGPGGLMAKFVREIDDVRMATSRVSGELVQSLATCISGLALAFASSWDLSLVILAAIPVSVVVTIIGEVVAAPLLQRERRTTALASGLIERTVIAINTVKAFNAQQKEQHRFVALLEEGSRAYRKLIVVWAARFGVSATLSLAMFVQGFWYGSHLVQKGKISAGTVMSVFFSCLLVAGELVNVVESLNWIEKGKIGAANMEKLIDTPPTEPRPASNAFSIASPAATSSATSPSECKEKRISGASHINSIPMTPFSQEQEKEEVLAVEPVPFSSSSISTKRRGARAVPLSLEAIPHPAPLSARSWSELSTPLPPKLRYGRSLRVQPMRRARPASCQGEIILRNVSFSYPSRPDAPVLKNVDMLFPSAEITYVVGGSGSGKSTVAQLLLRIYEPSAGSIEFDDQMLAFLDPEWCKEHIAAVSQTPIVFDLSVHDNVALGLVGSPSERQRGIGKAGHEATRNNVPRLSRDEVQAACRMALLHDFVRDLPDGYDTQLGQNGASLSGGQKQRLAIARARIRDPTVLILDEATSALDPTSRLLVHEAIKRWRRGKTTIVITHDLSQVSDDDFVYFLEEGRVVEHGYRNQLERSSEGRFRALLDMQQSAAQQQGQRDDTAAPLDGTPSPWSPTGLDGQAQRALEACQPHHDVNDGARGHRRRTQRLSTLPLLGFGSNAQDVQQDTTSAALLGAAFLKGRSERQHAEQRPLRLAEARAAQGYLDDAARLEASGLTASQRRLSPANGRRDRRRWNPQELQKATDPDHALEQVKVLSRAEEDDKVLDARGDPTIRQAAEIVWRTVPSRIILIVGLVACAATGTLTPCFSYVLAQLLNTMGQTDAGPAVLRYSLLVLLFAVLEGVFGFARTLLTQLLADWWVRDMRTKAFGKILGQDRTFFDRPESSTGNLCTSIVKDADDARNLVAAVAGQVALVLAMVSLGLVWAVVVGWELTLAGMAIAPVFFVCIWAQNRAVVRYEGRNKVKREEVGKRFYDMVSNVRGIRAMSLEPVFEKNFTEAVVEAQRCGMRAAAFTGLGFGLGQALTYVAEAVMFLVGVVLIVQGRYDFSRMMQVFNLIIFAVTFAAHAMDTLPNLSKSMRAAADLDRLLRLPDVTSETAGTARAPIRGTLRFDDVGFRYASRPDVQVLDGTSFVLNPGECVAVVGGSGSGKSTIAALVQRLYEPTTGRVLLDDRPLDDIDVAWLREHISIVSQHPNLFDMSIGENILYGANAPVYDEVPAHLASSLSAAAAAVAGETTKAPGMDETTLSRVQAAAESANVDGFIASLPRGYATSVGESGGLISGGQAQRLAIARALMRTRARLLILDECTSALDVENQQAIVSTLMDADGAVRRRGMLTLVITHNLDMMKRCDSILVVDDGRIVQHGTWSQLVRDHRGVFATLARGGEWSG</sequence>
<dbReference type="InterPro" id="IPR003593">
    <property type="entry name" value="AAA+_ATPase"/>
</dbReference>
<dbReference type="GO" id="GO:0016887">
    <property type="term" value="F:ATP hydrolysis activity"/>
    <property type="evidence" value="ECO:0007669"/>
    <property type="project" value="InterPro"/>
</dbReference>
<dbReference type="CDD" id="cd18577">
    <property type="entry name" value="ABC_6TM_Pgp_ABCB1_D1_like"/>
    <property type="match status" value="1"/>
</dbReference>
<feature type="compositionally biased region" description="Pro residues" evidence="7">
    <location>
        <begin position="62"/>
        <end position="72"/>
    </location>
</feature>
<dbReference type="InterPro" id="IPR027417">
    <property type="entry name" value="P-loop_NTPase"/>
</dbReference>
<keyword evidence="4" id="KW-0067">ATP-binding</keyword>
<dbReference type="InterPro" id="IPR011527">
    <property type="entry name" value="ABC1_TM_dom"/>
</dbReference>
<feature type="transmembrane region" description="Helical" evidence="8">
    <location>
        <begin position="1244"/>
        <end position="1268"/>
    </location>
</feature>
<feature type="region of interest" description="Disordered" evidence="7">
    <location>
        <begin position="1056"/>
        <end position="1087"/>
    </location>
</feature>
<dbReference type="Gene3D" id="1.20.1560.10">
    <property type="entry name" value="ABC transporter type 1, transmembrane domain"/>
    <property type="match status" value="2"/>
</dbReference>
<dbReference type="eggNOG" id="KOG0055">
    <property type="taxonomic scope" value="Eukaryota"/>
</dbReference>
<keyword evidence="5 8" id="KW-1133">Transmembrane helix</keyword>
<feature type="compositionally biased region" description="Low complexity" evidence="7">
    <location>
        <begin position="551"/>
        <end position="563"/>
    </location>
</feature>
<dbReference type="SUPFAM" id="SSF90123">
    <property type="entry name" value="ABC transporter transmembrane region"/>
    <property type="match status" value="2"/>
</dbReference>
<dbReference type="InterPro" id="IPR003439">
    <property type="entry name" value="ABC_transporter-like_ATP-bd"/>
</dbReference>
<dbReference type="SUPFAM" id="SSF52540">
    <property type="entry name" value="P-loop containing nucleoside triphosphate hydrolases"/>
    <property type="match status" value="2"/>
</dbReference>
<evidence type="ECO:0000256" key="7">
    <source>
        <dbReference type="SAM" id="MobiDB-lite"/>
    </source>
</evidence>
<evidence type="ECO:0000256" key="8">
    <source>
        <dbReference type="SAM" id="Phobius"/>
    </source>
</evidence>
<dbReference type="PANTHER" id="PTHR43394:SF15">
    <property type="entry name" value="ALPHA-FACTOR-TRANSPORTING ATPASE"/>
    <property type="match status" value="1"/>
</dbReference>
<feature type="transmembrane region" description="Helical" evidence="8">
    <location>
        <begin position="1393"/>
        <end position="1411"/>
    </location>
</feature>
<dbReference type="PROSITE" id="PS50893">
    <property type="entry name" value="ABC_TRANSPORTER_2"/>
    <property type="match status" value="2"/>
</dbReference>
<proteinExistence type="predicted"/>
<feature type="compositionally biased region" description="Polar residues" evidence="7">
    <location>
        <begin position="1"/>
        <end position="13"/>
    </location>
</feature>
<dbReference type="InterPro" id="IPR039421">
    <property type="entry name" value="Type_1_exporter"/>
</dbReference>
<feature type="transmembrane region" description="Helical" evidence="8">
    <location>
        <begin position="1173"/>
        <end position="1197"/>
    </location>
</feature>
<evidence type="ECO:0000259" key="10">
    <source>
        <dbReference type="PROSITE" id="PS50929"/>
    </source>
</evidence>
<feature type="region of interest" description="Disordered" evidence="7">
    <location>
        <begin position="534"/>
        <end position="567"/>
    </location>
</feature>
<dbReference type="OrthoDB" id="6500128at2759"/>
<feature type="transmembrane region" description="Helical" evidence="8">
    <location>
        <begin position="254"/>
        <end position="278"/>
    </location>
</feature>
<organism evidence="11 12">
    <name type="scientific">Pseudozyma flocculosa PF-1</name>
    <dbReference type="NCBI Taxonomy" id="1277687"/>
    <lineage>
        <taxon>Eukaryota</taxon>
        <taxon>Fungi</taxon>
        <taxon>Dikarya</taxon>
        <taxon>Basidiomycota</taxon>
        <taxon>Ustilaginomycotina</taxon>
        <taxon>Ustilaginomycetes</taxon>
        <taxon>Ustilaginales</taxon>
        <taxon>Ustilaginaceae</taxon>
        <taxon>Pseudozyma</taxon>
    </lineage>
</organism>
<evidence type="ECO:0000256" key="6">
    <source>
        <dbReference type="ARBA" id="ARBA00023136"/>
    </source>
</evidence>
<protein>
    <submittedName>
        <fullName evidence="11">Uncharacterized protein</fullName>
    </submittedName>
</protein>
<dbReference type="HOGENOM" id="CLU_000604_17_2_1"/>
<evidence type="ECO:0000256" key="5">
    <source>
        <dbReference type="ARBA" id="ARBA00022989"/>
    </source>
</evidence>
<evidence type="ECO:0000313" key="12">
    <source>
        <dbReference type="Proteomes" id="UP000053664"/>
    </source>
</evidence>
<gene>
    <name evidence="11" type="ORF">PFL1_05754</name>
</gene>
<dbReference type="EMBL" id="KE361643">
    <property type="protein sequence ID" value="EPQ26776.1"/>
    <property type="molecule type" value="Genomic_DNA"/>
</dbReference>
<keyword evidence="6 8" id="KW-0472">Membrane</keyword>
<dbReference type="PROSITE" id="PS00211">
    <property type="entry name" value="ABC_TRANSPORTER_1"/>
    <property type="match status" value="1"/>
</dbReference>
<dbReference type="GeneID" id="19319839"/>
<feature type="region of interest" description="Disordered" evidence="7">
    <location>
        <begin position="929"/>
        <end position="960"/>
    </location>
</feature>
<feature type="domain" description="ABC transporter" evidence="9">
    <location>
        <begin position="1449"/>
        <end position="1724"/>
    </location>
</feature>
<feature type="transmembrane region" description="Helical" evidence="8">
    <location>
        <begin position="456"/>
        <end position="479"/>
    </location>
</feature>
<feature type="domain" description="ABC transmembrane type-1" evidence="10">
    <location>
        <begin position="1132"/>
        <end position="1416"/>
    </location>
</feature>
<evidence type="ECO:0000256" key="2">
    <source>
        <dbReference type="ARBA" id="ARBA00022692"/>
    </source>
</evidence>
<evidence type="ECO:0000256" key="1">
    <source>
        <dbReference type="ARBA" id="ARBA00004141"/>
    </source>
</evidence>
<reference evidence="11 12" key="1">
    <citation type="journal article" date="2013" name="Plant Cell">
        <title>The transition from a phytopathogenic smut ancestor to an anamorphic biocontrol agent deciphered by comparative whole-genome analysis.</title>
        <authorList>
            <person name="Lefebvre F."/>
            <person name="Joly D.L."/>
            <person name="Labbe C."/>
            <person name="Teichmann B."/>
            <person name="Linning R."/>
            <person name="Belzile F."/>
            <person name="Bakkeren G."/>
            <person name="Belanger R.R."/>
        </authorList>
    </citation>
    <scope>NUCLEOTIDE SEQUENCE [LARGE SCALE GENOMIC DNA]</scope>
    <source>
        <strain evidence="11 12">PF-1</strain>
    </source>
</reference>